<dbReference type="EMBL" id="CP022187">
    <property type="protein sequence ID" value="AWI74271.1"/>
    <property type="molecule type" value="Genomic_DNA"/>
</dbReference>
<dbReference type="RefSeq" id="WP_108947979.1">
    <property type="nucleotide sequence ID" value="NZ_CP022187.1"/>
</dbReference>
<gene>
    <name evidence="1" type="ORF">CEW83_02745</name>
</gene>
<protein>
    <submittedName>
        <fullName evidence="1">Uncharacterized protein</fullName>
    </submittedName>
</protein>
<evidence type="ECO:0000313" key="2">
    <source>
        <dbReference type="Proteomes" id="UP000244930"/>
    </source>
</evidence>
<dbReference type="KEGG" id="acom:CEW83_02745"/>
<evidence type="ECO:0000313" key="1">
    <source>
        <dbReference type="EMBL" id="AWI74271.1"/>
    </source>
</evidence>
<sequence>MDKGCNKEEALEQKSMQEQVDTAISEMPLNQEALEAINRRRVKAGLSLISKVEYDAAHKAG</sequence>
<organism evidence="1 2">
    <name type="scientific">Parazoarcus communis</name>
    <dbReference type="NCBI Taxonomy" id="41977"/>
    <lineage>
        <taxon>Bacteria</taxon>
        <taxon>Pseudomonadati</taxon>
        <taxon>Pseudomonadota</taxon>
        <taxon>Betaproteobacteria</taxon>
        <taxon>Rhodocyclales</taxon>
        <taxon>Zoogloeaceae</taxon>
        <taxon>Parazoarcus</taxon>
    </lineage>
</organism>
<name>A0A2U8GL22_9RHOO</name>
<proteinExistence type="predicted"/>
<keyword evidence="2" id="KW-1185">Reference proteome</keyword>
<dbReference type="AlphaFoldDB" id="A0A2U8GL22"/>
<accession>A0A2U8GL22</accession>
<reference evidence="1 2" key="1">
    <citation type="submission" date="2017-06" db="EMBL/GenBank/DDBJ databases">
        <title>Azoarcus.</title>
        <authorList>
            <person name="Woo J.-H."/>
            <person name="Kim H.-S."/>
        </authorList>
    </citation>
    <scope>NUCLEOTIDE SEQUENCE [LARGE SCALE GENOMIC DNA]</scope>
    <source>
        <strain evidence="1 2">TSPY31</strain>
    </source>
</reference>
<dbReference type="Proteomes" id="UP000244930">
    <property type="component" value="Chromosome"/>
</dbReference>